<dbReference type="InterPro" id="IPR016181">
    <property type="entry name" value="Acyl_CoA_acyltransferase"/>
</dbReference>
<proteinExistence type="inferred from homology"/>
<dbReference type="InterPro" id="IPR042203">
    <property type="entry name" value="Leu/Phe-tRNA_Trfase_C"/>
</dbReference>
<keyword evidence="1" id="KW-0963">Cytoplasm</keyword>
<accession>A0A6J6B7T5</accession>
<evidence type="ECO:0000256" key="3">
    <source>
        <dbReference type="ARBA" id="ARBA00023315"/>
    </source>
</evidence>
<dbReference type="SUPFAM" id="SSF55729">
    <property type="entry name" value="Acyl-CoA N-acyltransferases (Nat)"/>
    <property type="match status" value="1"/>
</dbReference>
<protein>
    <submittedName>
        <fullName evidence="4">Unannotated protein</fullName>
    </submittedName>
</protein>
<dbReference type="NCBIfam" id="TIGR00667">
    <property type="entry name" value="aat"/>
    <property type="match status" value="1"/>
</dbReference>
<dbReference type="PANTHER" id="PTHR30098:SF2">
    <property type="entry name" value="LEUCYL_PHENYLALANYL-TRNA--PROTEIN TRANSFERASE"/>
    <property type="match status" value="1"/>
</dbReference>
<reference evidence="4" key="1">
    <citation type="submission" date="2020-05" db="EMBL/GenBank/DDBJ databases">
        <authorList>
            <person name="Chiriac C."/>
            <person name="Salcher M."/>
            <person name="Ghai R."/>
            <person name="Kavagutti S V."/>
        </authorList>
    </citation>
    <scope>NUCLEOTIDE SEQUENCE</scope>
</reference>
<dbReference type="AlphaFoldDB" id="A0A6J6B7T5"/>
<dbReference type="GO" id="GO:0030163">
    <property type="term" value="P:protein catabolic process"/>
    <property type="evidence" value="ECO:0007669"/>
    <property type="project" value="InterPro"/>
</dbReference>
<dbReference type="InterPro" id="IPR042221">
    <property type="entry name" value="Leu/Phe-tRNA_Trfase_N"/>
</dbReference>
<dbReference type="Pfam" id="PF03588">
    <property type="entry name" value="Leu_Phe_trans"/>
    <property type="match status" value="1"/>
</dbReference>
<dbReference type="GO" id="GO:0005737">
    <property type="term" value="C:cytoplasm"/>
    <property type="evidence" value="ECO:0007669"/>
    <property type="project" value="TreeGrafter"/>
</dbReference>
<dbReference type="GO" id="GO:0008914">
    <property type="term" value="F:leucyl-tRNA--protein transferase activity"/>
    <property type="evidence" value="ECO:0007669"/>
    <property type="project" value="InterPro"/>
</dbReference>
<organism evidence="4">
    <name type="scientific">freshwater metagenome</name>
    <dbReference type="NCBI Taxonomy" id="449393"/>
    <lineage>
        <taxon>unclassified sequences</taxon>
        <taxon>metagenomes</taxon>
        <taxon>ecological metagenomes</taxon>
    </lineage>
</organism>
<keyword evidence="3" id="KW-0012">Acyltransferase</keyword>
<dbReference type="Gene3D" id="3.30.70.3550">
    <property type="entry name" value="Leucyl/phenylalanyl-tRNA-protein transferase, N-terminal domain"/>
    <property type="match status" value="1"/>
</dbReference>
<name>A0A6J6B7T5_9ZZZZ</name>
<dbReference type="PANTHER" id="PTHR30098">
    <property type="entry name" value="LEUCYL/PHENYLALANYL-TRNA--PROTEIN TRANSFERASE"/>
    <property type="match status" value="1"/>
</dbReference>
<evidence type="ECO:0000256" key="2">
    <source>
        <dbReference type="ARBA" id="ARBA00022679"/>
    </source>
</evidence>
<dbReference type="HAMAP" id="MF_00688">
    <property type="entry name" value="Leu_Phe_trans"/>
    <property type="match status" value="1"/>
</dbReference>
<keyword evidence="2" id="KW-0808">Transferase</keyword>
<dbReference type="Gene3D" id="3.40.630.70">
    <property type="entry name" value="Leucyl/phenylalanyl-tRNA-protein transferase, C-terminal domain"/>
    <property type="match status" value="1"/>
</dbReference>
<evidence type="ECO:0000256" key="1">
    <source>
        <dbReference type="ARBA" id="ARBA00022490"/>
    </source>
</evidence>
<evidence type="ECO:0000313" key="4">
    <source>
        <dbReference type="EMBL" id="CAB4534419.1"/>
    </source>
</evidence>
<dbReference type="EMBL" id="CAEZSE010000071">
    <property type="protein sequence ID" value="CAB4534419.1"/>
    <property type="molecule type" value="Genomic_DNA"/>
</dbReference>
<sequence>MNWDSTPTSLDESVWEFPPSSKWPRNDVVGRGADLRPETLIHAYRHGIFPMVSNDDFDDQQPTDLVWWSPLKRAVINLDQLVISRSMRSSEKKFEVRIDTCFEMVMRGCAAPNRDHGWITTEFIDAYVQLHKLGYAHSFEVFDENGLLAGGLYGVRVGRFFAGESMFHLLRDASKVALMALVKKMKESEMILLDVQWLTPHLESLGAVAITREQYLRELAIAVMQ</sequence>
<dbReference type="InterPro" id="IPR004616">
    <property type="entry name" value="Leu/Phe-tRNA_Trfase"/>
</dbReference>
<gene>
    <name evidence="4" type="ORF">UFOPK1353_00551</name>
</gene>